<dbReference type="GO" id="GO:0046872">
    <property type="term" value="F:metal ion binding"/>
    <property type="evidence" value="ECO:0007669"/>
    <property type="project" value="UniProtKB-KW"/>
</dbReference>
<dbReference type="PANTHER" id="PTHR16222">
    <property type="entry name" value="ADP-RIBOSYLGLYCOHYDROLASE"/>
    <property type="match status" value="1"/>
</dbReference>
<dbReference type="SUPFAM" id="SSF101478">
    <property type="entry name" value="ADP-ribosylglycohydrolase"/>
    <property type="match status" value="1"/>
</dbReference>
<comment type="caution">
    <text evidence="5">The sequence shown here is derived from an EMBL/GenBank/DDBJ whole genome shotgun (WGS) entry which is preliminary data.</text>
</comment>
<dbReference type="GO" id="GO:0016787">
    <property type="term" value="F:hydrolase activity"/>
    <property type="evidence" value="ECO:0007669"/>
    <property type="project" value="UniProtKB-KW"/>
</dbReference>
<feature type="binding site" evidence="3">
    <location>
        <position position="345"/>
    </location>
    <ligand>
        <name>Mg(2+)</name>
        <dbReference type="ChEBI" id="CHEBI:18420"/>
        <label>1</label>
    </ligand>
</feature>
<evidence type="ECO:0000256" key="1">
    <source>
        <dbReference type="ARBA" id="ARBA00010702"/>
    </source>
</evidence>
<comment type="similarity">
    <text evidence="1">Belongs to the ADP-ribosylglycohydrolase family.</text>
</comment>
<gene>
    <name evidence="5" type="ORF">HD599_003224</name>
</gene>
<dbReference type="AlphaFoldDB" id="A0A841ASX9"/>
<dbReference type="Pfam" id="PF03747">
    <property type="entry name" value="ADP_ribosyl_GH"/>
    <property type="match status" value="1"/>
</dbReference>
<evidence type="ECO:0000256" key="4">
    <source>
        <dbReference type="SAM" id="MobiDB-lite"/>
    </source>
</evidence>
<keyword evidence="6" id="KW-1185">Reference proteome</keyword>
<keyword evidence="3" id="KW-0460">Magnesium</keyword>
<dbReference type="RefSeq" id="WP_184239513.1">
    <property type="nucleotide sequence ID" value="NZ_JACHMJ010000001.1"/>
</dbReference>
<reference evidence="5 6" key="1">
    <citation type="submission" date="2020-08" db="EMBL/GenBank/DDBJ databases">
        <title>Sequencing the genomes of 1000 actinobacteria strains.</title>
        <authorList>
            <person name="Klenk H.-P."/>
        </authorList>
    </citation>
    <scope>NUCLEOTIDE SEQUENCE [LARGE SCALE GENOMIC DNA]</scope>
    <source>
        <strain evidence="5 6">DSM 105784</strain>
    </source>
</reference>
<feature type="binding site" evidence="3">
    <location>
        <position position="343"/>
    </location>
    <ligand>
        <name>Mg(2+)</name>
        <dbReference type="ChEBI" id="CHEBI:18420"/>
        <label>1</label>
    </ligand>
</feature>
<name>A0A841ASX9_9MICO</name>
<feature type="binding site" evidence="3">
    <location>
        <position position="84"/>
    </location>
    <ligand>
        <name>Mg(2+)</name>
        <dbReference type="ChEBI" id="CHEBI:18420"/>
        <label>1</label>
    </ligand>
</feature>
<proteinExistence type="inferred from homology"/>
<keyword evidence="3" id="KW-0479">Metal-binding</keyword>
<dbReference type="InterPro" id="IPR050792">
    <property type="entry name" value="ADP-ribosylglycohydrolase"/>
</dbReference>
<sequence length="579" mass="61869">MSGSEPASVGPSGRELVRLERASASILWSAWADALGFVSELVDERLFHTRTKGRPLTDTFAWTRRVGGKFGVAIELPAGTYSDDTQLRLATSRAVSGDGFDVEAFARIELTVWPAYALGGGRASRAAAANMTKSGATWSTNFFPGWTKAGGNGAAMRIQPHVWAARDLQGDEYLTDVIRNSIVTHGHPRALVGAVLHALSLAHALAHGAAPSQRDWHGLLERAARAILAFDRDDELISYWRPRWESETYESLDVAWSATVDECRSALAACAPLVEAIGAFADPDRAQSAADAYIEAGRILGLSDKDTRGSGTATVVASMVLAAALPDNPRHAAVLASSILGTDTDTIATMVAAVVGAATATPAPDGIQDRKYLHDEADRLTRVGVGRAAPKFSYPDILRWTPPHSQLDVVGLVDGRPALAGLGWLTFTTEQSTVRESAWAWANTSFGPSVLIKHRTTLTELPAGNGPRVRRPQPVEARSAAVPTKQAASRPSEPQPALFDEIAVKSKPEASSRTVKSNASRDWPFGSSIDIDLILVWLQRNGFSDSAVGQALGRIARDGTLEQMATFAGAVRSSLQTRR</sequence>
<organism evidence="5 6">
    <name type="scientific">Conyzicola lurida</name>
    <dbReference type="NCBI Taxonomy" id="1172621"/>
    <lineage>
        <taxon>Bacteria</taxon>
        <taxon>Bacillati</taxon>
        <taxon>Actinomycetota</taxon>
        <taxon>Actinomycetes</taxon>
        <taxon>Micrococcales</taxon>
        <taxon>Microbacteriaceae</taxon>
        <taxon>Conyzicola</taxon>
    </lineage>
</organism>
<evidence type="ECO:0000256" key="3">
    <source>
        <dbReference type="PIRSR" id="PIRSR605502-1"/>
    </source>
</evidence>
<evidence type="ECO:0000256" key="2">
    <source>
        <dbReference type="ARBA" id="ARBA00022801"/>
    </source>
</evidence>
<dbReference type="Proteomes" id="UP000536685">
    <property type="component" value="Unassembled WGS sequence"/>
</dbReference>
<evidence type="ECO:0000313" key="5">
    <source>
        <dbReference type="EMBL" id="MBB5844901.1"/>
    </source>
</evidence>
<dbReference type="InterPro" id="IPR036705">
    <property type="entry name" value="Ribosyl_crysJ1_sf"/>
</dbReference>
<dbReference type="Gene3D" id="1.10.4080.10">
    <property type="entry name" value="ADP-ribosylation/Crystallin J1"/>
    <property type="match status" value="1"/>
</dbReference>
<feature type="region of interest" description="Disordered" evidence="4">
    <location>
        <begin position="461"/>
        <end position="497"/>
    </location>
</feature>
<keyword evidence="2 5" id="KW-0378">Hydrolase</keyword>
<accession>A0A841ASX9</accession>
<dbReference type="InterPro" id="IPR005502">
    <property type="entry name" value="Ribosyl_crysJ1"/>
</dbReference>
<dbReference type="EMBL" id="JACHMJ010000001">
    <property type="protein sequence ID" value="MBB5844901.1"/>
    <property type="molecule type" value="Genomic_DNA"/>
</dbReference>
<evidence type="ECO:0000313" key="6">
    <source>
        <dbReference type="Proteomes" id="UP000536685"/>
    </source>
</evidence>
<feature type="binding site" evidence="3">
    <location>
        <position position="82"/>
    </location>
    <ligand>
        <name>Mg(2+)</name>
        <dbReference type="ChEBI" id="CHEBI:18420"/>
        <label>1</label>
    </ligand>
</feature>
<dbReference type="PANTHER" id="PTHR16222:SF24">
    <property type="entry name" value="ADP-RIBOSYLHYDROLASE ARH3"/>
    <property type="match status" value="1"/>
</dbReference>
<feature type="binding site" evidence="3">
    <location>
        <position position="346"/>
    </location>
    <ligand>
        <name>Mg(2+)</name>
        <dbReference type="ChEBI" id="CHEBI:18420"/>
        <label>1</label>
    </ligand>
</feature>
<feature type="binding site" evidence="3">
    <location>
        <position position="83"/>
    </location>
    <ligand>
        <name>Mg(2+)</name>
        <dbReference type="ChEBI" id="CHEBI:18420"/>
        <label>1</label>
    </ligand>
</feature>
<protein>
    <submittedName>
        <fullName evidence="5">ADP-ribosylglycohydrolase</fullName>
    </submittedName>
</protein>
<comment type="cofactor">
    <cofactor evidence="3">
        <name>Mg(2+)</name>
        <dbReference type="ChEBI" id="CHEBI:18420"/>
    </cofactor>
    <text evidence="3">Binds 2 magnesium ions per subunit.</text>
</comment>